<organism evidence="1 2">
    <name type="scientific">Trichinella zimbabwensis</name>
    <dbReference type="NCBI Taxonomy" id="268475"/>
    <lineage>
        <taxon>Eukaryota</taxon>
        <taxon>Metazoa</taxon>
        <taxon>Ecdysozoa</taxon>
        <taxon>Nematoda</taxon>
        <taxon>Enoplea</taxon>
        <taxon>Dorylaimia</taxon>
        <taxon>Trichinellida</taxon>
        <taxon>Trichinellidae</taxon>
        <taxon>Trichinella</taxon>
    </lineage>
</organism>
<proteinExistence type="predicted"/>
<comment type="caution">
    <text evidence="1">The sequence shown here is derived from an EMBL/GenBank/DDBJ whole genome shotgun (WGS) entry which is preliminary data.</text>
</comment>
<reference evidence="1 2" key="1">
    <citation type="submission" date="2015-01" db="EMBL/GenBank/DDBJ databases">
        <title>Evolution of Trichinella species and genotypes.</title>
        <authorList>
            <person name="Korhonen P.K."/>
            <person name="Edoardo P."/>
            <person name="Giuseppe L.R."/>
            <person name="Gasser R.B."/>
        </authorList>
    </citation>
    <scope>NUCLEOTIDE SEQUENCE [LARGE SCALE GENOMIC DNA]</scope>
    <source>
        <strain evidence="1">ISS1029</strain>
    </source>
</reference>
<evidence type="ECO:0000313" key="2">
    <source>
        <dbReference type="Proteomes" id="UP000055024"/>
    </source>
</evidence>
<gene>
    <name evidence="1" type="ORF">T11_9522</name>
</gene>
<keyword evidence="2" id="KW-1185">Reference proteome</keyword>
<dbReference type="EMBL" id="JYDP01001620">
    <property type="protein sequence ID" value="KRY98047.1"/>
    <property type="molecule type" value="Genomic_DNA"/>
</dbReference>
<dbReference type="Proteomes" id="UP000055024">
    <property type="component" value="Unassembled WGS sequence"/>
</dbReference>
<dbReference type="AlphaFoldDB" id="A0A0V1GID2"/>
<evidence type="ECO:0000313" key="1">
    <source>
        <dbReference type="EMBL" id="KRY98047.1"/>
    </source>
</evidence>
<sequence>MGCRILAVFQLYVDIENCQKCFSGYLQHQEIVVENKNGRISFCREAVVHALPRQGLATFIKRTLAPLLITPPCHVN</sequence>
<name>A0A0V1GID2_9BILA</name>
<protein>
    <submittedName>
        <fullName evidence="1">Uncharacterized protein</fullName>
    </submittedName>
</protein>
<accession>A0A0V1GID2</accession>